<reference evidence="2 3" key="2">
    <citation type="submission" date="2019-04" db="EMBL/GenBank/DDBJ databases">
        <title>The genome sequence of big-headed turtle.</title>
        <authorList>
            <person name="Gong S."/>
        </authorList>
    </citation>
    <scope>NUCLEOTIDE SEQUENCE [LARGE SCALE GENOMIC DNA]</scope>
    <source>
        <strain evidence="2">DO16091913</strain>
        <tissue evidence="2">Muscle</tissue>
    </source>
</reference>
<organism evidence="2 3">
    <name type="scientific">Platysternon megacephalum</name>
    <name type="common">big-headed turtle</name>
    <dbReference type="NCBI Taxonomy" id="55544"/>
    <lineage>
        <taxon>Eukaryota</taxon>
        <taxon>Metazoa</taxon>
        <taxon>Chordata</taxon>
        <taxon>Craniata</taxon>
        <taxon>Vertebrata</taxon>
        <taxon>Euteleostomi</taxon>
        <taxon>Archelosauria</taxon>
        <taxon>Testudinata</taxon>
        <taxon>Testudines</taxon>
        <taxon>Cryptodira</taxon>
        <taxon>Durocryptodira</taxon>
        <taxon>Testudinoidea</taxon>
        <taxon>Platysternidae</taxon>
        <taxon>Platysternon</taxon>
    </lineage>
</organism>
<proteinExistence type="predicted"/>
<sequence length="115" mass="12098">MNCWVIGDPPPQGSLISPLVLSPLLGSCRAEQRRTGKAGGTTAAPAAPSGTILAPHAPSPAWQPERHGSKISPSLRWEAGVLPAQPWQGDLVVTGTEPQQVSVLGSQWDILHQQL</sequence>
<dbReference type="Proteomes" id="UP000297703">
    <property type="component" value="Unassembled WGS sequence"/>
</dbReference>
<accession>A0A4D9EAC7</accession>
<gene>
    <name evidence="2" type="ORF">DR999_PMT10217</name>
</gene>
<name>A0A4D9EAC7_9SAUR</name>
<dbReference type="EMBL" id="QXTE01000090">
    <property type="protein sequence ID" value="TFK07047.1"/>
    <property type="molecule type" value="Genomic_DNA"/>
</dbReference>
<evidence type="ECO:0000313" key="2">
    <source>
        <dbReference type="EMBL" id="TFK07047.1"/>
    </source>
</evidence>
<keyword evidence="3" id="KW-1185">Reference proteome</keyword>
<protein>
    <submittedName>
        <fullName evidence="2">WNT1-inducible-signaling pathway protein 1</fullName>
    </submittedName>
</protein>
<feature type="region of interest" description="Disordered" evidence="1">
    <location>
        <begin position="31"/>
        <end position="69"/>
    </location>
</feature>
<reference evidence="2 3" key="1">
    <citation type="submission" date="2019-04" db="EMBL/GenBank/DDBJ databases">
        <title>Draft genome of the big-headed turtle Platysternon megacephalum.</title>
        <authorList>
            <person name="Gong S."/>
        </authorList>
    </citation>
    <scope>NUCLEOTIDE SEQUENCE [LARGE SCALE GENOMIC DNA]</scope>
    <source>
        <strain evidence="2">DO16091913</strain>
        <tissue evidence="2">Muscle</tissue>
    </source>
</reference>
<comment type="caution">
    <text evidence="2">The sequence shown here is derived from an EMBL/GenBank/DDBJ whole genome shotgun (WGS) entry which is preliminary data.</text>
</comment>
<feature type="compositionally biased region" description="Low complexity" evidence="1">
    <location>
        <begin position="40"/>
        <end position="51"/>
    </location>
</feature>
<evidence type="ECO:0000313" key="3">
    <source>
        <dbReference type="Proteomes" id="UP000297703"/>
    </source>
</evidence>
<evidence type="ECO:0000256" key="1">
    <source>
        <dbReference type="SAM" id="MobiDB-lite"/>
    </source>
</evidence>
<dbReference type="AlphaFoldDB" id="A0A4D9EAC7"/>